<dbReference type="AlphaFoldDB" id="A0A127F5Z2"/>
<protein>
    <submittedName>
        <fullName evidence="2">Uncharacterized protein</fullName>
    </submittedName>
</protein>
<accession>A0A127F5Z2</accession>
<evidence type="ECO:0000256" key="1">
    <source>
        <dbReference type="SAM" id="Phobius"/>
    </source>
</evidence>
<evidence type="ECO:0000313" key="2">
    <source>
        <dbReference type="EMBL" id="AMN45862.1"/>
    </source>
</evidence>
<evidence type="ECO:0000313" key="3">
    <source>
        <dbReference type="Proteomes" id="UP000070250"/>
    </source>
</evidence>
<reference evidence="2 3" key="1">
    <citation type="submission" date="2015-06" db="EMBL/GenBank/DDBJ databases">
        <title>A Comprehensive Approach to Explore the Metabolic and Phylogenetic Diversity of Bacterial Steroid Degradation in the Environment: Testosterone as an Example.</title>
        <authorList>
            <person name="Yang F.-C."/>
            <person name="Chen Y.-L."/>
            <person name="Yu C.-P."/>
            <person name="Tang S.-L."/>
            <person name="Wang P.-H."/>
            <person name="Ismail W."/>
            <person name="Wang C.-H."/>
            <person name="Yang C.-Y."/>
            <person name="Chiang Y.-R."/>
        </authorList>
    </citation>
    <scope>NUCLEOTIDE SEQUENCE [LARGE SCALE GENOMIC DNA]</scope>
    <source>
        <strain evidence="2 3">DSM 18526</strain>
    </source>
</reference>
<keyword evidence="1" id="KW-1133">Transmembrane helix</keyword>
<keyword evidence="1" id="KW-0472">Membrane</keyword>
<feature type="transmembrane region" description="Helical" evidence="1">
    <location>
        <begin position="30"/>
        <end position="55"/>
    </location>
</feature>
<dbReference type="Proteomes" id="UP000070250">
    <property type="component" value="Chromosome"/>
</dbReference>
<name>A0A127F5Z2_STEDE</name>
<dbReference type="STRING" id="465721.ACG33_01805"/>
<sequence>MRFMKIAKPLLLVTTPIGLAGGLYEGWQLAGGLVVAMAALIGVIAVALGSIVLTIRRERAAQEQRNKEAAAGPQ</sequence>
<keyword evidence="1" id="KW-0812">Transmembrane</keyword>
<dbReference type="KEGG" id="sdf:ACG33_01805"/>
<proteinExistence type="predicted"/>
<keyword evidence="3" id="KW-1185">Reference proteome</keyword>
<dbReference type="EMBL" id="CP011971">
    <property type="protein sequence ID" value="AMN45862.1"/>
    <property type="molecule type" value="Genomic_DNA"/>
</dbReference>
<gene>
    <name evidence="2" type="ORF">ACG33_01805</name>
</gene>
<organism evidence="2 3">
    <name type="scientific">Steroidobacter denitrificans</name>
    <dbReference type="NCBI Taxonomy" id="465721"/>
    <lineage>
        <taxon>Bacteria</taxon>
        <taxon>Pseudomonadati</taxon>
        <taxon>Pseudomonadota</taxon>
        <taxon>Gammaproteobacteria</taxon>
        <taxon>Steroidobacterales</taxon>
        <taxon>Steroidobacteraceae</taxon>
        <taxon>Steroidobacter</taxon>
    </lineage>
</organism>